<evidence type="ECO:0000313" key="1">
    <source>
        <dbReference type="EMBL" id="HCT58024.1"/>
    </source>
</evidence>
<evidence type="ECO:0000313" key="2">
    <source>
        <dbReference type="Proteomes" id="UP000264071"/>
    </source>
</evidence>
<proteinExistence type="predicted"/>
<reference evidence="1 2" key="1">
    <citation type="journal article" date="2018" name="Nat. Biotechnol.">
        <title>A standardized bacterial taxonomy based on genome phylogeny substantially revises the tree of life.</title>
        <authorList>
            <person name="Parks D.H."/>
            <person name="Chuvochina M."/>
            <person name="Waite D.W."/>
            <person name="Rinke C."/>
            <person name="Skarshewski A."/>
            <person name="Chaumeil P.A."/>
            <person name="Hugenholtz P."/>
        </authorList>
    </citation>
    <scope>NUCLEOTIDE SEQUENCE [LARGE SCALE GENOMIC DNA]</scope>
    <source>
        <strain evidence="1">UBA8844</strain>
    </source>
</reference>
<organism evidence="1 2">
    <name type="scientific">Gemmatimonas aurantiaca</name>
    <dbReference type="NCBI Taxonomy" id="173480"/>
    <lineage>
        <taxon>Bacteria</taxon>
        <taxon>Pseudomonadati</taxon>
        <taxon>Gemmatimonadota</taxon>
        <taxon>Gemmatimonadia</taxon>
        <taxon>Gemmatimonadales</taxon>
        <taxon>Gemmatimonadaceae</taxon>
        <taxon>Gemmatimonas</taxon>
    </lineage>
</organism>
<dbReference type="EMBL" id="DPIY01000010">
    <property type="protein sequence ID" value="HCT58024.1"/>
    <property type="molecule type" value="Genomic_DNA"/>
</dbReference>
<accession>A0A3D4VB03</accession>
<dbReference type="AlphaFoldDB" id="A0A3D4VB03"/>
<dbReference type="Proteomes" id="UP000264071">
    <property type="component" value="Unassembled WGS sequence"/>
</dbReference>
<name>A0A3D4VB03_9BACT</name>
<comment type="caution">
    <text evidence="1">The sequence shown here is derived from an EMBL/GenBank/DDBJ whole genome shotgun (WGS) entry which is preliminary data.</text>
</comment>
<gene>
    <name evidence="1" type="ORF">DGD08_12540</name>
</gene>
<protein>
    <submittedName>
        <fullName evidence="1">Uncharacterized protein</fullName>
    </submittedName>
</protein>
<sequence>MMLKLVLPTPLMVRCLALLVGCLMAVPVVLGAQSQPRRPAAVVQISVIDSALRPVESAEVLVRQGLRTLGVTRVNAAGAATLSIVDDSSMFEVVARQLGFGPARRFVRLVFGDTISLILTLTPSPQQLAAVQVTARESLRQRAYHLDGETIAASTLPIRSALDVMLRLRPYMLTSLSGGTVCGTVQEVWVNGTRVPKDLMPDPRQVGRKVLGRSVSPAVLTILESIKPEHIAEMSYIDCFGGTVQKVGSEDAVYIVLKPDIEYRWPDGTFHVSDTARAGRM</sequence>